<reference evidence="2 3" key="1">
    <citation type="submission" date="2016-10" db="EMBL/GenBank/DDBJ databases">
        <authorList>
            <person name="de Groot N.N."/>
        </authorList>
    </citation>
    <scope>NUCLEOTIDE SEQUENCE [LARGE SCALE GENOMIC DNA]</scope>
    <source>
        <strain evidence="2 3">DSM 43019</strain>
    </source>
</reference>
<evidence type="ECO:0008006" key="4">
    <source>
        <dbReference type="Google" id="ProtNLM"/>
    </source>
</evidence>
<gene>
    <name evidence="2" type="ORF">SAMN05421541_10191</name>
</gene>
<proteinExistence type="predicted"/>
<protein>
    <recommendedName>
        <fullName evidence="4">Excreted virulence factor EspC, type VII ESX diderm</fullName>
    </recommendedName>
</protein>
<feature type="coiled-coil region" evidence="1">
    <location>
        <begin position="48"/>
        <end position="79"/>
    </location>
</feature>
<keyword evidence="3" id="KW-1185">Reference proteome</keyword>
<evidence type="ECO:0000313" key="3">
    <source>
        <dbReference type="Proteomes" id="UP000199645"/>
    </source>
</evidence>
<sequence>MDELRAAARALRDDTAEGLRRAADRVLVPEREFGVDAAFDRHTTAAPYRALAAALEQELRVLERAARELADALERTAHDYARSDDRAARRLSGDRG</sequence>
<name>A0A1I1ZGE0_9ACTN</name>
<dbReference type="Proteomes" id="UP000199645">
    <property type="component" value="Unassembled WGS sequence"/>
</dbReference>
<dbReference type="STRING" id="35752.SAMN05421541_10191"/>
<accession>A0A1I1ZGE0</accession>
<dbReference type="EMBL" id="FONV01000001">
    <property type="protein sequence ID" value="SFE30791.1"/>
    <property type="molecule type" value="Genomic_DNA"/>
</dbReference>
<organism evidence="2 3">
    <name type="scientific">Actinoplanes philippinensis</name>
    <dbReference type="NCBI Taxonomy" id="35752"/>
    <lineage>
        <taxon>Bacteria</taxon>
        <taxon>Bacillati</taxon>
        <taxon>Actinomycetota</taxon>
        <taxon>Actinomycetes</taxon>
        <taxon>Micromonosporales</taxon>
        <taxon>Micromonosporaceae</taxon>
        <taxon>Actinoplanes</taxon>
    </lineage>
</organism>
<evidence type="ECO:0000313" key="2">
    <source>
        <dbReference type="EMBL" id="SFE30791.1"/>
    </source>
</evidence>
<evidence type="ECO:0000256" key="1">
    <source>
        <dbReference type="SAM" id="Coils"/>
    </source>
</evidence>
<keyword evidence="1" id="KW-0175">Coiled coil</keyword>
<dbReference type="AlphaFoldDB" id="A0A1I1ZGE0"/>